<keyword evidence="2" id="KW-1185">Reference proteome</keyword>
<sequence length="227" mass="25206">MAVTSPGKKCKGGSTTTCLIGSNVQLKCLVRKVTENQGLEDQVCPYKCPDCTSDQWSALNTLEGVGPSSLSENGHYLVVINDEGKKAMPKRGMEDEDSVGDSRKAKRGRETLIRRAGKNTHHPRAAASVNKYWTSAFVKTVNNAELLEMLKLAEMYTSRSHVLNYELYKVLAMKIGELHSTVVSAKDINKLRSENKIFHLRLAVSEDTRVKAEYKISMAETIQKLSI</sequence>
<accession>A0ABD1S006</accession>
<dbReference type="EMBL" id="JBFOLJ010000011">
    <property type="protein sequence ID" value="KAL2494046.1"/>
    <property type="molecule type" value="Genomic_DNA"/>
</dbReference>
<dbReference type="AlphaFoldDB" id="A0ABD1S006"/>
<comment type="caution">
    <text evidence="1">The sequence shown here is derived from an EMBL/GenBank/DDBJ whole genome shotgun (WGS) entry which is preliminary data.</text>
</comment>
<proteinExistence type="predicted"/>
<gene>
    <name evidence="1" type="ORF">Fot_37803</name>
</gene>
<dbReference type="Proteomes" id="UP001604277">
    <property type="component" value="Unassembled WGS sequence"/>
</dbReference>
<name>A0ABD1S006_9LAMI</name>
<organism evidence="1 2">
    <name type="scientific">Forsythia ovata</name>
    <dbReference type="NCBI Taxonomy" id="205694"/>
    <lineage>
        <taxon>Eukaryota</taxon>
        <taxon>Viridiplantae</taxon>
        <taxon>Streptophyta</taxon>
        <taxon>Embryophyta</taxon>
        <taxon>Tracheophyta</taxon>
        <taxon>Spermatophyta</taxon>
        <taxon>Magnoliopsida</taxon>
        <taxon>eudicotyledons</taxon>
        <taxon>Gunneridae</taxon>
        <taxon>Pentapetalae</taxon>
        <taxon>asterids</taxon>
        <taxon>lamiids</taxon>
        <taxon>Lamiales</taxon>
        <taxon>Oleaceae</taxon>
        <taxon>Forsythieae</taxon>
        <taxon>Forsythia</taxon>
    </lineage>
</organism>
<evidence type="ECO:0000313" key="2">
    <source>
        <dbReference type="Proteomes" id="UP001604277"/>
    </source>
</evidence>
<reference evidence="2" key="1">
    <citation type="submission" date="2024-07" db="EMBL/GenBank/DDBJ databases">
        <title>Two chromosome-level genome assemblies of Korean endemic species Abeliophyllum distichum and Forsythia ovata (Oleaceae).</title>
        <authorList>
            <person name="Jang H."/>
        </authorList>
    </citation>
    <scope>NUCLEOTIDE SEQUENCE [LARGE SCALE GENOMIC DNA]</scope>
</reference>
<evidence type="ECO:0000313" key="1">
    <source>
        <dbReference type="EMBL" id="KAL2494046.1"/>
    </source>
</evidence>
<protein>
    <submittedName>
        <fullName evidence="1">Uncharacterized protein</fullName>
    </submittedName>
</protein>